<evidence type="ECO:0000256" key="1">
    <source>
        <dbReference type="ARBA" id="ARBA00004613"/>
    </source>
</evidence>
<protein>
    <submittedName>
        <fullName evidence="6">Dickkopf-related protein 3 isoform X2</fullName>
    </submittedName>
</protein>
<feature type="signal peptide" evidence="4">
    <location>
        <begin position="1"/>
        <end position="17"/>
    </location>
</feature>
<keyword evidence="3 4" id="KW-0732">Signal</keyword>
<evidence type="ECO:0000313" key="6">
    <source>
        <dbReference type="RefSeq" id="XP_065667187.1"/>
    </source>
</evidence>
<feature type="chain" id="PRO_5046532346" evidence="4">
    <location>
        <begin position="18"/>
        <end position="217"/>
    </location>
</feature>
<dbReference type="PANTHER" id="PTHR12113:SF6">
    <property type="entry name" value="DICKKOPF N-TERMINAL CYSTEINE-RICH DOMAIN-CONTAINING PROTEIN"/>
    <property type="match status" value="1"/>
</dbReference>
<organism evidence="5 6">
    <name type="scientific">Hydra vulgaris</name>
    <name type="common">Hydra</name>
    <name type="synonym">Hydra attenuata</name>
    <dbReference type="NCBI Taxonomy" id="6087"/>
    <lineage>
        <taxon>Eukaryota</taxon>
        <taxon>Metazoa</taxon>
        <taxon>Cnidaria</taxon>
        <taxon>Hydrozoa</taxon>
        <taxon>Hydroidolina</taxon>
        <taxon>Anthoathecata</taxon>
        <taxon>Aplanulata</taxon>
        <taxon>Hydridae</taxon>
        <taxon>Hydra</taxon>
    </lineage>
</organism>
<comment type="subcellular location">
    <subcellularLocation>
        <location evidence="1">Secreted</location>
    </subcellularLocation>
</comment>
<dbReference type="GeneID" id="100204906"/>
<dbReference type="PANTHER" id="PTHR12113">
    <property type="entry name" value="DICKKOPF3-LIKE 3"/>
    <property type="match status" value="1"/>
</dbReference>
<dbReference type="Proteomes" id="UP001652625">
    <property type="component" value="Chromosome 12"/>
</dbReference>
<keyword evidence="2" id="KW-0964">Secreted</keyword>
<gene>
    <name evidence="6" type="primary">LOC100204906</name>
</gene>
<dbReference type="RefSeq" id="XP_065667187.1">
    <property type="nucleotide sequence ID" value="XM_065811115.1"/>
</dbReference>
<evidence type="ECO:0000256" key="3">
    <source>
        <dbReference type="ARBA" id="ARBA00022729"/>
    </source>
</evidence>
<evidence type="ECO:0000313" key="5">
    <source>
        <dbReference type="Proteomes" id="UP001652625"/>
    </source>
</evidence>
<name>A0ABM4CYZ4_HYDVU</name>
<evidence type="ECO:0000256" key="4">
    <source>
        <dbReference type="SAM" id="SignalP"/>
    </source>
</evidence>
<dbReference type="InterPro" id="IPR039863">
    <property type="entry name" value="DKK1-4"/>
</dbReference>
<accession>A0ABM4CYZ4</accession>
<evidence type="ECO:0000256" key="2">
    <source>
        <dbReference type="ARBA" id="ARBA00022525"/>
    </source>
</evidence>
<proteinExistence type="predicted"/>
<reference evidence="6" key="1">
    <citation type="submission" date="2025-08" db="UniProtKB">
        <authorList>
            <consortium name="RefSeq"/>
        </authorList>
    </citation>
    <scope>IDENTIFICATION</scope>
</reference>
<sequence length="217" mass="23973">MTLKFFIEIGLFLIIHGNNMQNDENLARDFLQLAIDETKFMSSKKNSITEVDQSTEINDKAKKKDELCCPGDIYGRCDINQQCIPGYFCDGMFCYKCHQEGQTCNLNGVCCDGSECQYGICTKGVKAGDAGTFCDLSKDCTGSLMCCIREMSINRLHSICKPMLEEHESCGPINLFHQEITTNAHVEPMCGPCKPGLSCQAVGIHGQHNVCLGVKDT</sequence>
<keyword evidence="5" id="KW-1185">Reference proteome</keyword>